<gene>
    <name evidence="9" type="ORF">NDN08_007730</name>
</gene>
<dbReference type="PANTHER" id="PTHR19315">
    <property type="entry name" value="ER MEMBRANE PROTEIN COMPLEX SUBUNIT 4"/>
    <property type="match status" value="1"/>
</dbReference>
<protein>
    <recommendedName>
        <fullName evidence="3">ER membrane protein complex subunit 4</fullName>
    </recommendedName>
</protein>
<evidence type="ECO:0000256" key="7">
    <source>
        <dbReference type="ARBA" id="ARBA00023136"/>
    </source>
</evidence>
<organism evidence="9 10">
    <name type="scientific">Rhodosorus marinus</name>
    <dbReference type="NCBI Taxonomy" id="101924"/>
    <lineage>
        <taxon>Eukaryota</taxon>
        <taxon>Rhodophyta</taxon>
        <taxon>Stylonematophyceae</taxon>
        <taxon>Stylonematales</taxon>
        <taxon>Stylonemataceae</taxon>
        <taxon>Rhodosorus</taxon>
    </lineage>
</organism>
<dbReference type="Pfam" id="PF06417">
    <property type="entry name" value="EMC4"/>
    <property type="match status" value="1"/>
</dbReference>
<sequence>MGKETPLPRKWGLNYLDEGSTVRSGLEGKKKELVKEFYNPPGWKDEKELDSLVKKLPTEAALEKGSQPAKLSKEKDLERLRELQKNVWVVAFSPGKNVLLTGFMLFVAARGTNVFTIMTVISMLFMQLNAISNINKTFSASLSADPRLNDIAAAPKLVYVLLCSVGLSIALYKGYVLGLLPLTESDWRGLVKIRTQNEKIGAAFRMS</sequence>
<evidence type="ECO:0000256" key="2">
    <source>
        <dbReference type="ARBA" id="ARBA00007715"/>
    </source>
</evidence>
<name>A0AAV8UYE4_9RHOD</name>
<feature type="transmembrane region" description="Helical" evidence="8">
    <location>
        <begin position="87"/>
        <end position="108"/>
    </location>
</feature>
<dbReference type="Proteomes" id="UP001157974">
    <property type="component" value="Unassembled WGS sequence"/>
</dbReference>
<feature type="transmembrane region" description="Helical" evidence="8">
    <location>
        <begin position="153"/>
        <end position="172"/>
    </location>
</feature>
<dbReference type="InterPro" id="IPR009445">
    <property type="entry name" value="TMEM85/Emc4"/>
</dbReference>
<evidence type="ECO:0000313" key="10">
    <source>
        <dbReference type="Proteomes" id="UP001157974"/>
    </source>
</evidence>
<evidence type="ECO:0000313" key="9">
    <source>
        <dbReference type="EMBL" id="KAJ8907620.1"/>
    </source>
</evidence>
<keyword evidence="7 8" id="KW-0472">Membrane</keyword>
<evidence type="ECO:0000256" key="4">
    <source>
        <dbReference type="ARBA" id="ARBA00022692"/>
    </source>
</evidence>
<evidence type="ECO:0000256" key="3">
    <source>
        <dbReference type="ARBA" id="ARBA00020820"/>
    </source>
</evidence>
<accession>A0AAV8UYE4</accession>
<evidence type="ECO:0000256" key="6">
    <source>
        <dbReference type="ARBA" id="ARBA00022989"/>
    </source>
</evidence>
<comment type="subcellular location">
    <subcellularLocation>
        <location evidence="1">Endoplasmic reticulum membrane</location>
        <topology evidence="1">Multi-pass membrane protein</topology>
    </subcellularLocation>
</comment>
<comment type="similarity">
    <text evidence="2">Belongs to the EMC4 family.</text>
</comment>
<evidence type="ECO:0000256" key="5">
    <source>
        <dbReference type="ARBA" id="ARBA00022824"/>
    </source>
</evidence>
<dbReference type="GO" id="GO:0005789">
    <property type="term" value="C:endoplasmic reticulum membrane"/>
    <property type="evidence" value="ECO:0007669"/>
    <property type="project" value="UniProtKB-SubCell"/>
</dbReference>
<keyword evidence="5" id="KW-0256">Endoplasmic reticulum</keyword>
<dbReference type="AlphaFoldDB" id="A0AAV8UYE4"/>
<comment type="caution">
    <text evidence="9">The sequence shown here is derived from an EMBL/GenBank/DDBJ whole genome shotgun (WGS) entry which is preliminary data.</text>
</comment>
<keyword evidence="10" id="KW-1185">Reference proteome</keyword>
<evidence type="ECO:0000256" key="8">
    <source>
        <dbReference type="SAM" id="Phobius"/>
    </source>
</evidence>
<keyword evidence="4 8" id="KW-0812">Transmembrane</keyword>
<dbReference type="EMBL" id="JAMWBK010000002">
    <property type="protein sequence ID" value="KAJ8907620.1"/>
    <property type="molecule type" value="Genomic_DNA"/>
</dbReference>
<keyword evidence="6 8" id="KW-1133">Transmembrane helix</keyword>
<evidence type="ECO:0000256" key="1">
    <source>
        <dbReference type="ARBA" id="ARBA00004477"/>
    </source>
</evidence>
<proteinExistence type="inferred from homology"/>
<feature type="transmembrane region" description="Helical" evidence="8">
    <location>
        <begin position="114"/>
        <end position="132"/>
    </location>
</feature>
<reference evidence="9 10" key="1">
    <citation type="journal article" date="2023" name="Nat. Commun.">
        <title>Origin of minicircular mitochondrial genomes in red algae.</title>
        <authorList>
            <person name="Lee Y."/>
            <person name="Cho C.H."/>
            <person name="Lee Y.M."/>
            <person name="Park S.I."/>
            <person name="Yang J.H."/>
            <person name="West J.A."/>
            <person name="Bhattacharya D."/>
            <person name="Yoon H.S."/>
        </authorList>
    </citation>
    <scope>NUCLEOTIDE SEQUENCE [LARGE SCALE GENOMIC DNA]</scope>
    <source>
        <strain evidence="9 10">CCMP1338</strain>
        <tissue evidence="9">Whole cell</tissue>
    </source>
</reference>